<feature type="compositionally biased region" description="Basic and acidic residues" evidence="1">
    <location>
        <begin position="33"/>
        <end position="48"/>
    </location>
</feature>
<evidence type="ECO:0000313" key="3">
    <source>
        <dbReference type="Proteomes" id="UP001140560"/>
    </source>
</evidence>
<protein>
    <submittedName>
        <fullName evidence="2">Uncharacterized protein</fullName>
    </submittedName>
</protein>
<proteinExistence type="predicted"/>
<organism evidence="2 3">
    <name type="scientific">Neocucurbitaria cava</name>
    <dbReference type="NCBI Taxonomy" id="798079"/>
    <lineage>
        <taxon>Eukaryota</taxon>
        <taxon>Fungi</taxon>
        <taxon>Dikarya</taxon>
        <taxon>Ascomycota</taxon>
        <taxon>Pezizomycotina</taxon>
        <taxon>Dothideomycetes</taxon>
        <taxon>Pleosporomycetidae</taxon>
        <taxon>Pleosporales</taxon>
        <taxon>Pleosporineae</taxon>
        <taxon>Cucurbitariaceae</taxon>
        <taxon>Neocucurbitaria</taxon>
    </lineage>
</organism>
<feature type="compositionally biased region" description="Basic and acidic residues" evidence="1">
    <location>
        <begin position="126"/>
        <end position="139"/>
    </location>
</feature>
<gene>
    <name evidence="2" type="ORF">N0V83_004118</name>
</gene>
<name>A0A9W8YC82_9PLEO</name>
<dbReference type="OrthoDB" id="5395975at2759"/>
<evidence type="ECO:0000256" key="1">
    <source>
        <dbReference type="SAM" id="MobiDB-lite"/>
    </source>
</evidence>
<dbReference type="AlphaFoldDB" id="A0A9W8YC82"/>
<dbReference type="Proteomes" id="UP001140560">
    <property type="component" value="Unassembled WGS sequence"/>
</dbReference>
<feature type="compositionally biased region" description="Basic and acidic residues" evidence="1">
    <location>
        <begin position="197"/>
        <end position="217"/>
    </location>
</feature>
<comment type="caution">
    <text evidence="2">The sequence shown here is derived from an EMBL/GenBank/DDBJ whole genome shotgun (WGS) entry which is preliminary data.</text>
</comment>
<sequence length="429" mass="48034">MTDEEILVHISTPATKQNDNLYQSLSRAYLEFEPQRRYPSEAQHERHGQTQPNTSRLDPATIPDDEHLSLIAAEPSISSSNKDSYGSFPSHLSSDGAAKDYNLTGTQPRHGSLEDDSIPTSSRLAQLERIHMNWKEKSTSKSSPINSARRLRRTSRNSEDADTAFIEDTQVAVQGLQSQLQETYSTTSEDTSDDDDGPKVKSQDDRLPADDDSRQDVDRITAEVLASARPTANAVSNILIANLQEEPRSDDRPKVPLPASKAGVVNPNYVDGHRASLKSLHFSKLPENAFPPAPQLSIARPGSLPSQITRYLTAIKRQNPKRFEPSKKLRVPKSDDRGFWSLDCSSWPKRLQYEFWSSICEHVLSGRLGWGTTLHREPSTQVLGQVKLYCWGEVVEHMWLLLWLCSKGKISGSRSNWYDADGIAVFEVP</sequence>
<dbReference type="EMBL" id="JAPEUY010000006">
    <property type="protein sequence ID" value="KAJ4372344.1"/>
    <property type="molecule type" value="Genomic_DNA"/>
</dbReference>
<evidence type="ECO:0000313" key="2">
    <source>
        <dbReference type="EMBL" id="KAJ4372344.1"/>
    </source>
</evidence>
<reference evidence="2" key="1">
    <citation type="submission" date="2022-10" db="EMBL/GenBank/DDBJ databases">
        <title>Tapping the CABI collections for fungal endophytes: first genome assemblies for Collariella, Neodidymelliopsis, Ascochyta clinopodiicola, Didymella pomorum, Didymosphaeria variabile, Neocosmospora piperis and Neocucurbitaria cava.</title>
        <authorList>
            <person name="Hill R."/>
        </authorList>
    </citation>
    <scope>NUCLEOTIDE SEQUENCE</scope>
    <source>
        <strain evidence="2">IMI 356814</strain>
    </source>
</reference>
<feature type="region of interest" description="Disordered" evidence="1">
    <location>
        <begin position="179"/>
        <end position="217"/>
    </location>
</feature>
<feature type="region of interest" description="Disordered" evidence="1">
    <location>
        <begin position="32"/>
        <end position="163"/>
    </location>
</feature>
<accession>A0A9W8YC82</accession>
<keyword evidence="3" id="KW-1185">Reference proteome</keyword>